<dbReference type="EMBL" id="BAABAE010000001">
    <property type="protein sequence ID" value="GAA3728650.1"/>
    <property type="molecule type" value="Genomic_DNA"/>
</dbReference>
<keyword evidence="4" id="KW-1185">Reference proteome</keyword>
<evidence type="ECO:0000313" key="3">
    <source>
        <dbReference type="EMBL" id="GAA3728650.1"/>
    </source>
</evidence>
<feature type="domain" description="PucR C-terminal helix-turn-helix" evidence="2">
    <location>
        <begin position="443"/>
        <end position="499"/>
    </location>
</feature>
<feature type="domain" description="Purine catabolism PurC-like" evidence="1">
    <location>
        <begin position="5"/>
        <end position="125"/>
    </location>
</feature>
<dbReference type="Gene3D" id="1.10.10.2840">
    <property type="entry name" value="PucR C-terminal helix-turn-helix domain"/>
    <property type="match status" value="1"/>
</dbReference>
<proteinExistence type="predicted"/>
<sequence>MTLREVLRFPGLGLSLLTGEHALDREVRWAHVSELDDPTPWLEGGELLLTTGLNAQWGYDGALEYCQRLALAGVSALGVSTGPNVAHDSVPDELIMAARDADLALVDIPNLTPLQSVVRAVADAINSELNLPLRSTVEIQRQLSEAAASGDGILGVFSRLRESAGLDCVAYDTRLQPLTPEGDPPQPLTGELRQQIRKRILGEARGSMSVQEGGAALIVLPLGTEGTLRGVLVVRHSAVLSAHQRSILKMSVPILSLLLDLRHAADAPGRRARQAVIEALLSGNESPERIAGMLQSAGMSATTVQVVRARMRSGPQRRGFVAGLVELAADVLVRNEDDRMTAILCDPKPDVVERLRDLVDGTDVLEAGLGKEVDPQDAELSFQEATRAREVAQARGVAFVALPDYHTHAALMLLGDPTEQTAFADSILHPIDAHDRANSRQPLLPALQAFFDAIGSLELAAAELGIHRHTMRARLAKVSEISGHDLTSASEYLELWLAVEFRRLHAARGAQRP</sequence>
<dbReference type="InterPro" id="IPR025736">
    <property type="entry name" value="PucR_C-HTH_dom"/>
</dbReference>
<gene>
    <name evidence="3" type="ORF">GCM10022239_01740</name>
</gene>
<dbReference type="InterPro" id="IPR012914">
    <property type="entry name" value="PucR_dom"/>
</dbReference>
<dbReference type="InterPro" id="IPR051448">
    <property type="entry name" value="CdaR-like_regulators"/>
</dbReference>
<evidence type="ECO:0000259" key="2">
    <source>
        <dbReference type="Pfam" id="PF13556"/>
    </source>
</evidence>
<name>A0ABP7F107_9MICO</name>
<organism evidence="3 4">
    <name type="scientific">Leifsonella bigeumensis</name>
    <dbReference type="NCBI Taxonomy" id="433643"/>
    <lineage>
        <taxon>Bacteria</taxon>
        <taxon>Bacillati</taxon>
        <taxon>Actinomycetota</taxon>
        <taxon>Actinomycetes</taxon>
        <taxon>Micrococcales</taxon>
        <taxon>Microbacteriaceae</taxon>
        <taxon>Leifsonella</taxon>
    </lineage>
</organism>
<dbReference type="Pfam" id="PF13556">
    <property type="entry name" value="HTH_30"/>
    <property type="match status" value="1"/>
</dbReference>
<dbReference type="Pfam" id="PF07905">
    <property type="entry name" value="PucR"/>
    <property type="match status" value="1"/>
</dbReference>
<reference evidence="4" key="1">
    <citation type="journal article" date="2019" name="Int. J. Syst. Evol. Microbiol.">
        <title>The Global Catalogue of Microorganisms (GCM) 10K type strain sequencing project: providing services to taxonomists for standard genome sequencing and annotation.</title>
        <authorList>
            <consortium name="The Broad Institute Genomics Platform"/>
            <consortium name="The Broad Institute Genome Sequencing Center for Infectious Disease"/>
            <person name="Wu L."/>
            <person name="Ma J."/>
        </authorList>
    </citation>
    <scope>NUCLEOTIDE SEQUENCE [LARGE SCALE GENOMIC DNA]</scope>
    <source>
        <strain evidence="4">JCM 16949</strain>
    </source>
</reference>
<accession>A0ABP7F107</accession>
<comment type="caution">
    <text evidence="3">The sequence shown here is derived from an EMBL/GenBank/DDBJ whole genome shotgun (WGS) entry which is preliminary data.</text>
</comment>
<dbReference type="PANTHER" id="PTHR33744">
    <property type="entry name" value="CARBOHYDRATE DIACID REGULATOR"/>
    <property type="match status" value="1"/>
</dbReference>
<evidence type="ECO:0000259" key="1">
    <source>
        <dbReference type="Pfam" id="PF07905"/>
    </source>
</evidence>
<dbReference type="InterPro" id="IPR042070">
    <property type="entry name" value="PucR_C-HTH_sf"/>
</dbReference>
<protein>
    <submittedName>
        <fullName evidence="3">PucR family transcriptional regulator</fullName>
    </submittedName>
</protein>
<evidence type="ECO:0000313" key="4">
    <source>
        <dbReference type="Proteomes" id="UP001501004"/>
    </source>
</evidence>
<dbReference type="Proteomes" id="UP001501004">
    <property type="component" value="Unassembled WGS sequence"/>
</dbReference>
<dbReference type="PANTHER" id="PTHR33744:SF1">
    <property type="entry name" value="DNA-BINDING TRANSCRIPTIONAL ACTIVATOR ADER"/>
    <property type="match status" value="1"/>
</dbReference>